<dbReference type="PANTHER" id="PTHR33710:SF64">
    <property type="entry name" value="ENDONUCLEASE_EXONUCLEASE_PHOSPHATASE DOMAIN-CONTAINING PROTEIN"/>
    <property type="match status" value="1"/>
</dbReference>
<keyword evidence="2" id="KW-1185">Reference proteome</keyword>
<dbReference type="EMBL" id="BQNB010019567">
    <property type="protein sequence ID" value="GJT86658.1"/>
    <property type="molecule type" value="Genomic_DNA"/>
</dbReference>
<dbReference type="PANTHER" id="PTHR33710">
    <property type="entry name" value="BNAC02G09200D PROTEIN"/>
    <property type="match status" value="1"/>
</dbReference>
<gene>
    <name evidence="1" type="ORF">Tco_1068375</name>
</gene>
<reference evidence="1" key="1">
    <citation type="journal article" date="2022" name="Int. J. Mol. Sci.">
        <title>Draft Genome of Tanacetum Coccineum: Genomic Comparison of Closely Related Tanacetum-Family Plants.</title>
        <authorList>
            <person name="Yamashiro T."/>
            <person name="Shiraishi A."/>
            <person name="Nakayama K."/>
            <person name="Satake H."/>
        </authorList>
    </citation>
    <scope>NUCLEOTIDE SEQUENCE</scope>
</reference>
<feature type="non-terminal residue" evidence="1">
    <location>
        <position position="1"/>
    </location>
</feature>
<dbReference type="Gene3D" id="3.60.10.10">
    <property type="entry name" value="Endonuclease/exonuclease/phosphatase"/>
    <property type="match status" value="2"/>
</dbReference>
<dbReference type="SUPFAM" id="SSF56219">
    <property type="entry name" value="DNase I-like"/>
    <property type="match status" value="2"/>
</dbReference>
<comment type="caution">
    <text evidence="1">The sequence shown here is derived from an EMBL/GenBank/DDBJ whole genome shotgun (WGS) entry which is preliminary data.</text>
</comment>
<reference evidence="1" key="2">
    <citation type="submission" date="2022-01" db="EMBL/GenBank/DDBJ databases">
        <authorList>
            <person name="Yamashiro T."/>
            <person name="Shiraishi A."/>
            <person name="Satake H."/>
            <person name="Nakayama K."/>
        </authorList>
    </citation>
    <scope>NUCLEOTIDE SEQUENCE</scope>
</reference>
<dbReference type="Proteomes" id="UP001151760">
    <property type="component" value="Unassembled WGS sequence"/>
</dbReference>
<evidence type="ECO:0000313" key="2">
    <source>
        <dbReference type="Proteomes" id="UP001151760"/>
    </source>
</evidence>
<dbReference type="GO" id="GO:0003964">
    <property type="term" value="F:RNA-directed DNA polymerase activity"/>
    <property type="evidence" value="ECO:0007669"/>
    <property type="project" value="UniProtKB-KW"/>
</dbReference>
<sequence>ILQPGKALIYSQNLNEIKCVLKSSLNGRLVDVKAGWPTFRGFGKGRAIDGSLLQVEILGISILFLSSFHKISDEAYVNTKITTCKRKSKVNKKRLVVGCNNCYSSSIPNNNFVDDLDEANAMMNIRIYLNITRNGLDLDCKKNKVRDLGAKDKPLFLGIQETKLNLMDISLVQSLWSRSNVSFVNGGSDGASGGLLTLWDVDVFVLEDQVALLNVYGPQSSVDKYALWISLENLIGSSDVIWVIFGDFNVVRCGEERAGTHFNPREAISFNDFLSHLDLLDFQLGGRRFTRFDKSGSKLRVRDLGRPMLCLFLELWVERAGTHFNPREAISFNDFLSRLDLLDFQLGGRRFTRFDKSGSKLSKIDIFLVSHNLFDSWKDASVTVLYRLFSDHCIFAQSGFQNMAHKAF</sequence>
<keyword evidence="1" id="KW-0808">Transferase</keyword>
<name>A0ABQ5HFI7_9ASTR</name>
<proteinExistence type="predicted"/>
<organism evidence="1 2">
    <name type="scientific">Tanacetum coccineum</name>
    <dbReference type="NCBI Taxonomy" id="301880"/>
    <lineage>
        <taxon>Eukaryota</taxon>
        <taxon>Viridiplantae</taxon>
        <taxon>Streptophyta</taxon>
        <taxon>Embryophyta</taxon>
        <taxon>Tracheophyta</taxon>
        <taxon>Spermatophyta</taxon>
        <taxon>Magnoliopsida</taxon>
        <taxon>eudicotyledons</taxon>
        <taxon>Gunneridae</taxon>
        <taxon>Pentapetalae</taxon>
        <taxon>asterids</taxon>
        <taxon>campanulids</taxon>
        <taxon>Asterales</taxon>
        <taxon>Asteraceae</taxon>
        <taxon>Asteroideae</taxon>
        <taxon>Anthemideae</taxon>
        <taxon>Anthemidinae</taxon>
        <taxon>Tanacetum</taxon>
    </lineage>
</organism>
<accession>A0ABQ5HFI7</accession>
<dbReference type="InterPro" id="IPR036691">
    <property type="entry name" value="Endo/exonu/phosph_ase_sf"/>
</dbReference>
<protein>
    <submittedName>
        <fullName evidence="1">RNA-directed DNA polymerase, eukaryota</fullName>
    </submittedName>
</protein>
<evidence type="ECO:0000313" key="1">
    <source>
        <dbReference type="EMBL" id="GJT86658.1"/>
    </source>
</evidence>
<keyword evidence="1" id="KW-0548">Nucleotidyltransferase</keyword>
<keyword evidence="1" id="KW-0695">RNA-directed DNA polymerase</keyword>